<gene>
    <name evidence="2" type="ORF">EAX61_13100</name>
</gene>
<dbReference type="Proteomes" id="UP000281985">
    <property type="component" value="Unassembled WGS sequence"/>
</dbReference>
<protein>
    <submittedName>
        <fullName evidence="2">Uncharacterized protein</fullName>
    </submittedName>
</protein>
<evidence type="ECO:0000256" key="1">
    <source>
        <dbReference type="SAM" id="MobiDB-lite"/>
    </source>
</evidence>
<organism evidence="2 3">
    <name type="scientific">Dokdonia sinensis</name>
    <dbReference type="NCBI Taxonomy" id="2479847"/>
    <lineage>
        <taxon>Bacteria</taxon>
        <taxon>Pseudomonadati</taxon>
        <taxon>Bacteroidota</taxon>
        <taxon>Flavobacteriia</taxon>
        <taxon>Flavobacteriales</taxon>
        <taxon>Flavobacteriaceae</taxon>
        <taxon>Dokdonia</taxon>
    </lineage>
</organism>
<evidence type="ECO:0000313" key="3">
    <source>
        <dbReference type="Proteomes" id="UP000281985"/>
    </source>
</evidence>
<reference evidence="2 3" key="1">
    <citation type="submission" date="2018-10" db="EMBL/GenBank/DDBJ databases">
        <title>Dokdonia luteus sp. nov., isolated from sea water.</title>
        <authorList>
            <person name="Zhou L.Y."/>
            <person name="Du Z.J."/>
        </authorList>
    </citation>
    <scope>NUCLEOTIDE SEQUENCE [LARGE SCALE GENOMIC DNA]</scope>
    <source>
        <strain evidence="2 3">SH27</strain>
    </source>
</reference>
<proteinExistence type="predicted"/>
<accession>A0A3M0FW98</accession>
<comment type="caution">
    <text evidence="2">The sequence shown here is derived from an EMBL/GenBank/DDBJ whole genome shotgun (WGS) entry which is preliminary data.</text>
</comment>
<dbReference type="RefSeq" id="WP_121918158.1">
    <property type="nucleotide sequence ID" value="NZ_REFV01000014.1"/>
</dbReference>
<dbReference type="PROSITE" id="PS51257">
    <property type="entry name" value="PROKAR_LIPOPROTEIN"/>
    <property type="match status" value="1"/>
</dbReference>
<keyword evidence="3" id="KW-1185">Reference proteome</keyword>
<dbReference type="EMBL" id="REFV01000014">
    <property type="protein sequence ID" value="RMB56738.1"/>
    <property type="molecule type" value="Genomic_DNA"/>
</dbReference>
<sequence>MKTIKILSALLFAITLISCDTDDDGGGSPPEIDLEATEITFSIANRDNFVADATITGTVTNIKDDFKSGENQQSVLLYERSLGTPSGNPGNLVAQQNFRNLDAGATITVSYTRRWNASSPAEGEFPPDYILVLSYDPDLFIDGNEDNDDTNTDNNRVERSGQGINMLFN</sequence>
<name>A0A3M0FW98_9FLAO</name>
<feature type="region of interest" description="Disordered" evidence="1">
    <location>
        <begin position="143"/>
        <end position="169"/>
    </location>
</feature>
<dbReference type="OrthoDB" id="1440071at2"/>
<dbReference type="AlphaFoldDB" id="A0A3M0FW98"/>
<evidence type="ECO:0000313" key="2">
    <source>
        <dbReference type="EMBL" id="RMB56738.1"/>
    </source>
</evidence>